<dbReference type="EMBL" id="AP015040">
    <property type="protein sequence ID" value="BAT93205.1"/>
    <property type="molecule type" value="Genomic_DNA"/>
</dbReference>
<dbReference type="SUPFAM" id="SSF52058">
    <property type="entry name" value="L domain-like"/>
    <property type="match status" value="1"/>
</dbReference>
<evidence type="ECO:0000313" key="3">
    <source>
        <dbReference type="Proteomes" id="UP000291084"/>
    </source>
</evidence>
<dbReference type="InterPro" id="IPR001810">
    <property type="entry name" value="F-box_dom"/>
</dbReference>
<dbReference type="InterPro" id="IPR032675">
    <property type="entry name" value="LRR_dom_sf"/>
</dbReference>
<dbReference type="PANTHER" id="PTHR31900:SF32">
    <property type="entry name" value="F-BOX_RNI_FBD-LIKE DOMAIN PROTEIN"/>
    <property type="match status" value="1"/>
</dbReference>
<dbReference type="Gene3D" id="3.80.10.10">
    <property type="entry name" value="Ribonuclease Inhibitor"/>
    <property type="match status" value="1"/>
</dbReference>
<evidence type="ECO:0000313" key="2">
    <source>
        <dbReference type="EMBL" id="BAT93205.1"/>
    </source>
</evidence>
<keyword evidence="3" id="KW-1185">Reference proteome</keyword>
<protein>
    <recommendedName>
        <fullName evidence="1">FBD domain-containing protein</fullName>
    </recommendedName>
</protein>
<dbReference type="CDD" id="cd22160">
    <property type="entry name" value="F-box_AtFBL13-like"/>
    <property type="match status" value="1"/>
</dbReference>
<accession>A0A0S3SK66</accession>
<dbReference type="AlphaFoldDB" id="A0A0S3SK66"/>
<dbReference type="InterPro" id="IPR006566">
    <property type="entry name" value="FBD"/>
</dbReference>
<dbReference type="Proteomes" id="UP000291084">
    <property type="component" value="Chromosome 7"/>
</dbReference>
<dbReference type="InterPro" id="IPR053781">
    <property type="entry name" value="F-box_AtFBL13-like"/>
</dbReference>
<dbReference type="OrthoDB" id="612216at2759"/>
<dbReference type="Pfam" id="PF08387">
    <property type="entry name" value="FBD"/>
    <property type="match status" value="1"/>
</dbReference>
<sequence length="498" mass="56403">MLHLPKYKTLSVPRISPRLSAILTFLHQGDSKVMKSIIATQNDENAKGVPTEKTGVVGEDIISKLHDSILGHILSFLPSMEAVHTSLLSKRWIHVWTSIIGLQLNDCFHCVGKKKMHKQNFECFVNRVLLLLANSRIQSFSLCLTSYQYDSSHVNAWISSIFERGIKNLHIQYSYEVLFPSHSLFSCSSLVQLVLQMKCTLCVPFFASLPNLKILNISGIKLVGESSTYSEDLILNLPVLQVLEARGCEWQTMQNIRIEAPLLERFYIAIWRSLSDEAYKSSVNVFAPCLTDFSYEGDLEQDIVLLNSSSIRSASVVIVVDEDRKDRVKKVGYQAHKLLAQILEVQLLKLLFYKVLVHARDIFSQLPAFGRLTYLQLNEVTGEALLNILHSSPILNTLVLQNGVSELNKDVLFASVPQCFLCSLKVFEFKEFNVHEAELLLAKFVMANAKVLEQMTICTAFWLRYSDIDMERVTQQILSFPKSSNLAVIKCISVDKLH</sequence>
<reference evidence="2 3" key="1">
    <citation type="journal article" date="2015" name="Sci. Rep.">
        <title>The power of single molecule real-time sequencing technology in the de novo assembly of a eukaryotic genome.</title>
        <authorList>
            <person name="Sakai H."/>
            <person name="Naito K."/>
            <person name="Ogiso-Tanaka E."/>
            <person name="Takahashi Y."/>
            <person name="Iseki K."/>
            <person name="Muto C."/>
            <person name="Satou K."/>
            <person name="Teruya K."/>
            <person name="Shiroma A."/>
            <person name="Shimoji M."/>
            <person name="Hirano T."/>
            <person name="Itoh T."/>
            <person name="Kaga A."/>
            <person name="Tomooka N."/>
        </authorList>
    </citation>
    <scope>NUCLEOTIDE SEQUENCE [LARGE SCALE GENOMIC DNA]</scope>
    <source>
        <strain evidence="3">cv. Shumari</strain>
    </source>
</reference>
<dbReference type="PANTHER" id="PTHR31900">
    <property type="entry name" value="F-BOX/RNI SUPERFAMILY PROTEIN-RELATED"/>
    <property type="match status" value="1"/>
</dbReference>
<proteinExistence type="predicted"/>
<evidence type="ECO:0000259" key="1">
    <source>
        <dbReference type="SMART" id="SM00579"/>
    </source>
</evidence>
<dbReference type="Pfam" id="PF00646">
    <property type="entry name" value="F-box"/>
    <property type="match status" value="1"/>
</dbReference>
<feature type="domain" description="FBD" evidence="1">
    <location>
        <begin position="418"/>
        <end position="489"/>
    </location>
</feature>
<dbReference type="InterPro" id="IPR050232">
    <property type="entry name" value="FBL13/AtMIF1-like"/>
</dbReference>
<organism evidence="2 3">
    <name type="scientific">Vigna angularis var. angularis</name>
    <dbReference type="NCBI Taxonomy" id="157739"/>
    <lineage>
        <taxon>Eukaryota</taxon>
        <taxon>Viridiplantae</taxon>
        <taxon>Streptophyta</taxon>
        <taxon>Embryophyta</taxon>
        <taxon>Tracheophyta</taxon>
        <taxon>Spermatophyta</taxon>
        <taxon>Magnoliopsida</taxon>
        <taxon>eudicotyledons</taxon>
        <taxon>Gunneridae</taxon>
        <taxon>Pentapetalae</taxon>
        <taxon>rosids</taxon>
        <taxon>fabids</taxon>
        <taxon>Fabales</taxon>
        <taxon>Fabaceae</taxon>
        <taxon>Papilionoideae</taxon>
        <taxon>50 kb inversion clade</taxon>
        <taxon>NPAAA clade</taxon>
        <taxon>indigoferoid/millettioid clade</taxon>
        <taxon>Phaseoleae</taxon>
        <taxon>Vigna</taxon>
    </lineage>
</organism>
<dbReference type="SUPFAM" id="SSF81383">
    <property type="entry name" value="F-box domain"/>
    <property type="match status" value="1"/>
</dbReference>
<dbReference type="SMART" id="SM00579">
    <property type="entry name" value="FBD"/>
    <property type="match status" value="1"/>
</dbReference>
<gene>
    <name evidence="2" type="primary">Vigan.07G213200</name>
    <name evidence="2" type="ORF">VIGAN_07213200</name>
</gene>
<name>A0A0S3SK66_PHAAN</name>
<dbReference type="InterPro" id="IPR036047">
    <property type="entry name" value="F-box-like_dom_sf"/>
</dbReference>